<sequence>MSRRQRLRKDRLTSLPDEILEHILSYLPTKDSVATSFLSKRWKSQSLWRSQLNLHFEDKTFADSFAFRQFVYSVINTRDTTLPIHSFHLNSHHDFYYDTDFYGFIYEAITRGVQNLIINFSHMRKTTLPPYVLTNKTLSVLKLKRITLNEISNKDDPYFDLPSLKVLHLEYVAFTYYKHIQKLLSACPILEELKLKDIIVKRFAMVLPIDIDRYVPSLSNLVRANISGGYIQLHWLQNIHHFRVELQWINNCLPDMFHNLIHMELIFDCIYPAASFKWNWLIELLQKSPKLQTLIIDEGRVLDDDWFLL</sequence>
<feature type="domain" description="F-box" evidence="1">
    <location>
        <begin position="9"/>
        <end position="59"/>
    </location>
</feature>
<dbReference type="PROSITE" id="PS50181">
    <property type="entry name" value="FBOX"/>
    <property type="match status" value="1"/>
</dbReference>
<dbReference type="InterPro" id="IPR001810">
    <property type="entry name" value="F-box_dom"/>
</dbReference>
<dbReference type="SMART" id="SM00256">
    <property type="entry name" value="FBOX"/>
    <property type="match status" value="1"/>
</dbReference>
<dbReference type="Gene3D" id="1.20.1280.50">
    <property type="match status" value="1"/>
</dbReference>
<gene>
    <name evidence="2" type="ORF">L195_g031324</name>
</gene>
<dbReference type="InterPro" id="IPR055411">
    <property type="entry name" value="LRR_FXL15/At3g58940/PEG3-like"/>
</dbReference>
<reference evidence="2 3" key="1">
    <citation type="journal article" date="2014" name="Am. J. Bot.">
        <title>Genome assembly and annotation for red clover (Trifolium pratense; Fabaceae).</title>
        <authorList>
            <person name="Istvanek J."/>
            <person name="Jaros M."/>
            <person name="Krenek A."/>
            <person name="Repkova J."/>
        </authorList>
    </citation>
    <scope>NUCLEOTIDE SEQUENCE [LARGE SCALE GENOMIC DNA]</scope>
    <source>
        <strain evidence="3">cv. Tatra</strain>
        <tissue evidence="2">Young leaves</tissue>
    </source>
</reference>
<evidence type="ECO:0000313" key="2">
    <source>
        <dbReference type="EMBL" id="PNX75389.1"/>
    </source>
</evidence>
<comment type="caution">
    <text evidence="2">The sequence shown here is derived from an EMBL/GenBank/DDBJ whole genome shotgun (WGS) entry which is preliminary data.</text>
</comment>
<organism evidence="2 3">
    <name type="scientific">Trifolium pratense</name>
    <name type="common">Red clover</name>
    <dbReference type="NCBI Taxonomy" id="57577"/>
    <lineage>
        <taxon>Eukaryota</taxon>
        <taxon>Viridiplantae</taxon>
        <taxon>Streptophyta</taxon>
        <taxon>Embryophyta</taxon>
        <taxon>Tracheophyta</taxon>
        <taxon>Spermatophyta</taxon>
        <taxon>Magnoliopsida</taxon>
        <taxon>eudicotyledons</taxon>
        <taxon>Gunneridae</taxon>
        <taxon>Pentapetalae</taxon>
        <taxon>rosids</taxon>
        <taxon>fabids</taxon>
        <taxon>Fabales</taxon>
        <taxon>Fabaceae</taxon>
        <taxon>Papilionoideae</taxon>
        <taxon>50 kb inversion clade</taxon>
        <taxon>NPAAA clade</taxon>
        <taxon>Hologalegina</taxon>
        <taxon>IRL clade</taxon>
        <taxon>Trifolieae</taxon>
        <taxon>Trifolium</taxon>
    </lineage>
</organism>
<proteinExistence type="predicted"/>
<dbReference type="AlphaFoldDB" id="A0A2K3LA26"/>
<dbReference type="SUPFAM" id="SSF52047">
    <property type="entry name" value="RNI-like"/>
    <property type="match status" value="1"/>
</dbReference>
<reference evidence="2 3" key="2">
    <citation type="journal article" date="2017" name="Front. Plant Sci.">
        <title>Gene Classification and Mining of Molecular Markers Useful in Red Clover (Trifolium pratense) Breeding.</title>
        <authorList>
            <person name="Istvanek J."/>
            <person name="Dluhosova J."/>
            <person name="Dluhos P."/>
            <person name="Patkova L."/>
            <person name="Nedelnik J."/>
            <person name="Repkova J."/>
        </authorList>
    </citation>
    <scope>NUCLEOTIDE SEQUENCE [LARGE SCALE GENOMIC DNA]</scope>
    <source>
        <strain evidence="3">cv. Tatra</strain>
        <tissue evidence="2">Young leaves</tissue>
    </source>
</reference>
<dbReference type="Pfam" id="PF24758">
    <property type="entry name" value="LRR_At5g56370"/>
    <property type="match status" value="1"/>
</dbReference>
<dbReference type="EMBL" id="ASHM01028968">
    <property type="protein sequence ID" value="PNX75389.1"/>
    <property type="molecule type" value="Genomic_DNA"/>
</dbReference>
<evidence type="ECO:0000259" key="1">
    <source>
        <dbReference type="PROSITE" id="PS50181"/>
    </source>
</evidence>
<protein>
    <submittedName>
        <fullName evidence="2">F-box/FBD/LRR-repeat protein</fullName>
    </submittedName>
</protein>
<dbReference type="Pfam" id="PF00646">
    <property type="entry name" value="F-box"/>
    <property type="match status" value="1"/>
</dbReference>
<accession>A0A2K3LA26</accession>
<name>A0A2K3LA26_TRIPR</name>
<dbReference type="InterPro" id="IPR036047">
    <property type="entry name" value="F-box-like_dom_sf"/>
</dbReference>
<dbReference type="ExpressionAtlas" id="A0A2K3LA26">
    <property type="expression patterns" value="baseline"/>
</dbReference>
<dbReference type="InterPro" id="IPR032675">
    <property type="entry name" value="LRR_dom_sf"/>
</dbReference>
<dbReference type="CDD" id="cd22160">
    <property type="entry name" value="F-box_AtFBL13-like"/>
    <property type="match status" value="1"/>
</dbReference>
<dbReference type="SUPFAM" id="SSF81383">
    <property type="entry name" value="F-box domain"/>
    <property type="match status" value="1"/>
</dbReference>
<dbReference type="InterPro" id="IPR053781">
    <property type="entry name" value="F-box_AtFBL13-like"/>
</dbReference>
<dbReference type="STRING" id="57577.A0A2K3LA26"/>
<dbReference type="PANTHER" id="PTHR31293">
    <property type="entry name" value="RNI-LIKE SUPERFAMILY PROTEIN"/>
    <property type="match status" value="1"/>
</dbReference>
<dbReference type="Gene3D" id="3.80.10.10">
    <property type="entry name" value="Ribonuclease Inhibitor"/>
    <property type="match status" value="1"/>
</dbReference>
<dbReference type="Proteomes" id="UP000236291">
    <property type="component" value="Unassembled WGS sequence"/>
</dbReference>
<evidence type="ECO:0000313" key="3">
    <source>
        <dbReference type="Proteomes" id="UP000236291"/>
    </source>
</evidence>
<dbReference type="InterPro" id="IPR055294">
    <property type="entry name" value="FBL60-like"/>
</dbReference>
<dbReference type="PANTHER" id="PTHR31293:SF16">
    <property type="entry name" value="RNI-LIKE SUPERFAMILY PROTEIN"/>
    <property type="match status" value="1"/>
</dbReference>